<comment type="caution">
    <text evidence="3">The sequence shown here is derived from an EMBL/GenBank/DDBJ whole genome shotgun (WGS) entry which is preliminary data.</text>
</comment>
<keyword evidence="3" id="KW-0326">Glycosidase</keyword>
<protein>
    <submittedName>
        <fullName evidence="3">Protease I</fullName>
        <ecNumber evidence="3">3.2.-.-</ecNumber>
    </submittedName>
</protein>
<evidence type="ECO:0000313" key="3">
    <source>
        <dbReference type="EMBL" id="MDQ0455166.1"/>
    </source>
</evidence>
<keyword evidence="3" id="KW-0645">Protease</keyword>
<sequence>MTSITSAKILILATHGYERSELHVPLEELKRRGADVKIASLKKEPIKSWDEKDWGDTVDVDLTVDQASVENFDALVIPGGQINPDILRTDEKAVKLVKDFVASGKVVAAVCHGPWLLVEADALRGRKATSYHSIKTDVKNAGAEWVDKEVVTDKGIITSRNPGDLQAFVAKIVEEVEEGRHQRRAA</sequence>
<evidence type="ECO:0000256" key="1">
    <source>
        <dbReference type="ARBA" id="ARBA00008542"/>
    </source>
</evidence>
<dbReference type="PANTHER" id="PTHR42733">
    <property type="entry name" value="DJ-1 PROTEIN"/>
    <property type="match status" value="1"/>
</dbReference>
<name>A0ABU0ID27_9HYPH</name>
<dbReference type="Proteomes" id="UP001235269">
    <property type="component" value="Unassembled WGS sequence"/>
</dbReference>
<dbReference type="CDD" id="cd03134">
    <property type="entry name" value="GATase1_PfpI_like"/>
    <property type="match status" value="1"/>
</dbReference>
<dbReference type="RefSeq" id="WP_307157351.1">
    <property type="nucleotide sequence ID" value="NZ_JAUSWH010000003.1"/>
</dbReference>
<dbReference type="InterPro" id="IPR002818">
    <property type="entry name" value="DJ-1/PfpI"/>
</dbReference>
<dbReference type="GO" id="GO:0008233">
    <property type="term" value="F:peptidase activity"/>
    <property type="evidence" value="ECO:0007669"/>
    <property type="project" value="UniProtKB-KW"/>
</dbReference>
<gene>
    <name evidence="3" type="ORF">QO005_001496</name>
</gene>
<dbReference type="InterPro" id="IPR006286">
    <property type="entry name" value="C56_PfpI-like"/>
</dbReference>
<organism evidence="3 4">
    <name type="scientific">Rhizobium paknamense</name>
    <dbReference type="NCBI Taxonomy" id="1206817"/>
    <lineage>
        <taxon>Bacteria</taxon>
        <taxon>Pseudomonadati</taxon>
        <taxon>Pseudomonadota</taxon>
        <taxon>Alphaproteobacteria</taxon>
        <taxon>Hyphomicrobiales</taxon>
        <taxon>Rhizobiaceae</taxon>
        <taxon>Rhizobium/Agrobacterium group</taxon>
        <taxon>Rhizobium</taxon>
    </lineage>
</organism>
<feature type="domain" description="DJ-1/PfpI" evidence="2">
    <location>
        <begin position="8"/>
        <end position="175"/>
    </location>
</feature>
<evidence type="ECO:0000313" key="4">
    <source>
        <dbReference type="Proteomes" id="UP001235269"/>
    </source>
</evidence>
<keyword evidence="4" id="KW-1185">Reference proteome</keyword>
<dbReference type="SUPFAM" id="SSF52317">
    <property type="entry name" value="Class I glutamine amidotransferase-like"/>
    <property type="match status" value="1"/>
</dbReference>
<dbReference type="NCBIfam" id="TIGR01382">
    <property type="entry name" value="PfpI"/>
    <property type="match status" value="1"/>
</dbReference>
<dbReference type="GO" id="GO:0016798">
    <property type="term" value="F:hydrolase activity, acting on glycosyl bonds"/>
    <property type="evidence" value="ECO:0007669"/>
    <property type="project" value="UniProtKB-KW"/>
</dbReference>
<reference evidence="3 4" key="1">
    <citation type="submission" date="2023-07" db="EMBL/GenBank/DDBJ databases">
        <title>Genomic Encyclopedia of Type Strains, Phase IV (KMG-IV): sequencing the most valuable type-strain genomes for metagenomic binning, comparative biology and taxonomic classification.</title>
        <authorList>
            <person name="Goeker M."/>
        </authorList>
    </citation>
    <scope>NUCLEOTIDE SEQUENCE [LARGE SCALE GENOMIC DNA]</scope>
    <source>
        <strain evidence="3 4">DSM 100301</strain>
    </source>
</reference>
<comment type="similarity">
    <text evidence="1">Belongs to the peptidase C56 family.</text>
</comment>
<dbReference type="PROSITE" id="PS51276">
    <property type="entry name" value="PEPTIDASE_C56_PFPI"/>
    <property type="match status" value="1"/>
</dbReference>
<dbReference type="Gene3D" id="3.40.50.880">
    <property type="match status" value="1"/>
</dbReference>
<dbReference type="GO" id="GO:0006508">
    <property type="term" value="P:proteolysis"/>
    <property type="evidence" value="ECO:0007669"/>
    <property type="project" value="UniProtKB-KW"/>
</dbReference>
<dbReference type="EMBL" id="JAUSWH010000003">
    <property type="protein sequence ID" value="MDQ0455166.1"/>
    <property type="molecule type" value="Genomic_DNA"/>
</dbReference>
<evidence type="ECO:0000259" key="2">
    <source>
        <dbReference type="Pfam" id="PF01965"/>
    </source>
</evidence>
<dbReference type="PANTHER" id="PTHR42733:SF12">
    <property type="entry name" value="PROTEINASE"/>
    <property type="match status" value="1"/>
</dbReference>
<dbReference type="InterPro" id="IPR029062">
    <property type="entry name" value="Class_I_gatase-like"/>
</dbReference>
<keyword evidence="3" id="KW-0378">Hydrolase</keyword>
<dbReference type="Pfam" id="PF01965">
    <property type="entry name" value="DJ-1_PfpI"/>
    <property type="match status" value="1"/>
</dbReference>
<dbReference type="EC" id="3.2.-.-" evidence="3"/>
<accession>A0ABU0ID27</accession>
<proteinExistence type="inferred from homology"/>